<organism evidence="1 2">
    <name type="scientific">Panagrellus redivivus</name>
    <name type="common">Microworm</name>
    <dbReference type="NCBI Taxonomy" id="6233"/>
    <lineage>
        <taxon>Eukaryota</taxon>
        <taxon>Metazoa</taxon>
        <taxon>Ecdysozoa</taxon>
        <taxon>Nematoda</taxon>
        <taxon>Chromadorea</taxon>
        <taxon>Rhabditida</taxon>
        <taxon>Tylenchina</taxon>
        <taxon>Panagrolaimomorpha</taxon>
        <taxon>Panagrolaimoidea</taxon>
        <taxon>Panagrolaimidae</taxon>
        <taxon>Panagrellus</taxon>
    </lineage>
</organism>
<reference evidence="1" key="1">
    <citation type="journal article" date="2013" name="Genetics">
        <title>The draft genome and transcriptome of Panagrellus redivivus are shaped by the harsh demands of a free-living lifestyle.</title>
        <authorList>
            <person name="Srinivasan J."/>
            <person name="Dillman A.R."/>
            <person name="Macchietto M.G."/>
            <person name="Heikkinen L."/>
            <person name="Lakso M."/>
            <person name="Fracchia K.M."/>
            <person name="Antoshechkin I."/>
            <person name="Mortazavi A."/>
            <person name="Wong G."/>
            <person name="Sternberg P.W."/>
        </authorList>
    </citation>
    <scope>NUCLEOTIDE SEQUENCE [LARGE SCALE GENOMIC DNA]</scope>
    <source>
        <strain evidence="1">MT8872</strain>
    </source>
</reference>
<evidence type="ECO:0000313" key="2">
    <source>
        <dbReference type="WBParaSite" id="Pan_g3948.t1"/>
    </source>
</evidence>
<reference evidence="2" key="2">
    <citation type="submission" date="2020-10" db="UniProtKB">
        <authorList>
            <consortium name="WormBaseParasite"/>
        </authorList>
    </citation>
    <scope>IDENTIFICATION</scope>
</reference>
<name>A0A7E4ZZ06_PANRE</name>
<keyword evidence="1" id="KW-1185">Reference proteome</keyword>
<sequence>MVDDDTNSRAIVPISHVDAIHSLMRAKKVWELLTLAIDLIHPVFTCLDRCFRLLRLPPRFKSVLTYVALMTSTLHFCI</sequence>
<dbReference type="Proteomes" id="UP000492821">
    <property type="component" value="Unassembled WGS sequence"/>
</dbReference>
<proteinExistence type="predicted"/>
<dbReference type="AlphaFoldDB" id="A0A7E4ZZ06"/>
<dbReference type="WBParaSite" id="Pan_g3948.t1">
    <property type="protein sequence ID" value="Pan_g3948.t1"/>
    <property type="gene ID" value="Pan_g3948"/>
</dbReference>
<protein>
    <submittedName>
        <fullName evidence="2">Ion_trans domain-containing protein</fullName>
    </submittedName>
</protein>
<evidence type="ECO:0000313" key="1">
    <source>
        <dbReference type="Proteomes" id="UP000492821"/>
    </source>
</evidence>
<accession>A0A7E4ZZ06</accession>